<dbReference type="Proteomes" id="UP000316298">
    <property type="component" value="Unassembled WGS sequence"/>
</dbReference>
<evidence type="ECO:0000256" key="1">
    <source>
        <dbReference type="ARBA" id="ARBA00022487"/>
    </source>
</evidence>
<dbReference type="GO" id="GO:0052689">
    <property type="term" value="F:carboxylic ester hydrolase activity"/>
    <property type="evidence" value="ECO:0007669"/>
    <property type="project" value="UniProtKB-KW"/>
</dbReference>
<evidence type="ECO:0000256" key="3">
    <source>
        <dbReference type="ARBA" id="ARBA00022801"/>
    </source>
</evidence>
<keyword evidence="7" id="KW-1185">Reference proteome</keyword>
<reference evidence="6 7" key="1">
    <citation type="submission" date="2019-06" db="EMBL/GenBank/DDBJ databases">
        <title>Sequencing the genomes of 1000 actinobacteria strains.</title>
        <authorList>
            <person name="Klenk H.-P."/>
        </authorList>
    </citation>
    <scope>NUCLEOTIDE SEQUENCE [LARGE SCALE GENOMIC DNA]</scope>
    <source>
        <strain evidence="6 7">DSM 17305</strain>
    </source>
</reference>
<evidence type="ECO:0000313" key="7">
    <source>
        <dbReference type="Proteomes" id="UP000316298"/>
    </source>
</evidence>
<feature type="region of interest" description="Disordered" evidence="4">
    <location>
        <begin position="1"/>
        <end position="20"/>
    </location>
</feature>
<keyword evidence="1" id="KW-0719">Serine esterase</keyword>
<name>A0A542E9C7_9ACTN</name>
<evidence type="ECO:0000259" key="5">
    <source>
        <dbReference type="Pfam" id="PF22244"/>
    </source>
</evidence>
<evidence type="ECO:0000256" key="2">
    <source>
        <dbReference type="ARBA" id="ARBA00022729"/>
    </source>
</evidence>
<evidence type="ECO:0000313" key="6">
    <source>
        <dbReference type="EMBL" id="TQJ11924.1"/>
    </source>
</evidence>
<accession>A0A542E9C7</accession>
<dbReference type="Pfam" id="PF22244">
    <property type="entry name" value="GCE_fung"/>
    <property type="match status" value="1"/>
</dbReference>
<gene>
    <name evidence="6" type="ORF">FB475_4849</name>
</gene>
<dbReference type="Gene3D" id="3.40.50.1820">
    <property type="entry name" value="alpha/beta hydrolase"/>
    <property type="match status" value="1"/>
</dbReference>
<dbReference type="SUPFAM" id="SSF53474">
    <property type="entry name" value="alpha/beta-Hydrolases"/>
    <property type="match status" value="1"/>
</dbReference>
<dbReference type="EMBL" id="VFMM01000002">
    <property type="protein sequence ID" value="TQJ11924.1"/>
    <property type="molecule type" value="Genomic_DNA"/>
</dbReference>
<sequence>MGGENTCAEGSECPMQLPPLGPDVVEEFTRTIYGRTPDGGKLSELALQSREEGVLDGAADRFRHRATVACPLGNLEFDTLLHLPSGVNAAPVVVILNFNGNDQTLSPVSGWDASSFPYQKIAQAGYAVLTADYREIEPDDPNPPSPGVRGLFPEETWGAVAAWAWGLSRLLDIAATVDRIDLTKTVALGHSRLGKAALWAGVLDERITVTASNESGCCGAALFRHPGGEDIEAITRRFPHWFVPSFAQYAGREDELPVDQHQLLASIAPRRVYVCSAEDDAWADPEGERLAVEAARPAFGPDGIGYHIRPGGHALLEEDWLKVLAF</sequence>
<evidence type="ECO:0000256" key="4">
    <source>
        <dbReference type="SAM" id="MobiDB-lite"/>
    </source>
</evidence>
<keyword evidence="2" id="KW-0732">Signal</keyword>
<comment type="caution">
    <text evidence="6">The sequence shown here is derived from an EMBL/GenBank/DDBJ whole genome shotgun (WGS) entry which is preliminary data.</text>
</comment>
<proteinExistence type="predicted"/>
<keyword evidence="3" id="KW-0378">Hydrolase</keyword>
<feature type="domain" description="4-O-methyl-glucuronoyl methylesterase-like" evidence="5">
    <location>
        <begin position="76"/>
        <end position="299"/>
    </location>
</feature>
<dbReference type="AlphaFoldDB" id="A0A542E9C7"/>
<protein>
    <recommendedName>
        <fullName evidence="5">4-O-methyl-glucuronoyl methylesterase-like domain-containing protein</fullName>
    </recommendedName>
</protein>
<dbReference type="InterPro" id="IPR029058">
    <property type="entry name" value="AB_hydrolase_fold"/>
</dbReference>
<dbReference type="InterPro" id="IPR054579">
    <property type="entry name" value="GCE-like_dom"/>
</dbReference>
<organism evidence="6 7">
    <name type="scientific">Kribbella jejuensis</name>
    <dbReference type="NCBI Taxonomy" id="236068"/>
    <lineage>
        <taxon>Bacteria</taxon>
        <taxon>Bacillati</taxon>
        <taxon>Actinomycetota</taxon>
        <taxon>Actinomycetes</taxon>
        <taxon>Propionibacteriales</taxon>
        <taxon>Kribbellaceae</taxon>
        <taxon>Kribbella</taxon>
    </lineage>
</organism>